<gene>
    <name evidence="1" type="ORF">K437DRAFT_192306</name>
</gene>
<dbReference type="Proteomes" id="UP000027361">
    <property type="component" value="Unassembled WGS sequence"/>
</dbReference>
<dbReference type="HOGENOM" id="CLU_2265577_0_0_1"/>
<name>A0A066VMU5_TILAU</name>
<comment type="caution">
    <text evidence="1">The sequence shown here is derived from an EMBL/GenBank/DDBJ whole genome shotgun (WGS) entry which is preliminary data.</text>
</comment>
<reference evidence="1 2" key="1">
    <citation type="submission" date="2014-05" db="EMBL/GenBank/DDBJ databases">
        <title>Draft genome sequence of a rare smut relative, Tilletiaria anomala UBC 951.</title>
        <authorList>
            <consortium name="DOE Joint Genome Institute"/>
            <person name="Toome M."/>
            <person name="Kuo A."/>
            <person name="Henrissat B."/>
            <person name="Lipzen A."/>
            <person name="Tritt A."/>
            <person name="Yoshinaga Y."/>
            <person name="Zane M."/>
            <person name="Barry K."/>
            <person name="Grigoriev I.V."/>
            <person name="Spatafora J.W."/>
            <person name="Aimea M.C."/>
        </authorList>
    </citation>
    <scope>NUCLEOTIDE SEQUENCE [LARGE SCALE GENOMIC DNA]</scope>
    <source>
        <strain evidence="1 2">UBC 951</strain>
    </source>
</reference>
<evidence type="ECO:0000313" key="1">
    <source>
        <dbReference type="EMBL" id="KDN40099.1"/>
    </source>
</evidence>
<accession>A0A066VMU5</accession>
<sequence length="103" mass="11702">MISYWTWRCELFACSRQLIQLLTDALCTHSRNRHHQKPNFKHDVVVDYLAKRITEGKAGMRSGESFYKYPGKEEGSAAEPVLCGGPTGCCTWTCRSTRCGGRR</sequence>
<dbReference type="RefSeq" id="XP_013241283.1">
    <property type="nucleotide sequence ID" value="XM_013385829.1"/>
</dbReference>
<keyword evidence="2" id="KW-1185">Reference proteome</keyword>
<dbReference type="GeneID" id="25262005"/>
<protein>
    <submittedName>
        <fullName evidence="1">Uncharacterized protein</fullName>
    </submittedName>
</protein>
<dbReference type="AlphaFoldDB" id="A0A066VMU5"/>
<dbReference type="InParanoid" id="A0A066VMU5"/>
<dbReference type="EMBL" id="JMSN01000095">
    <property type="protein sequence ID" value="KDN40099.1"/>
    <property type="molecule type" value="Genomic_DNA"/>
</dbReference>
<evidence type="ECO:0000313" key="2">
    <source>
        <dbReference type="Proteomes" id="UP000027361"/>
    </source>
</evidence>
<organism evidence="1 2">
    <name type="scientific">Tilletiaria anomala (strain ATCC 24038 / CBS 436.72 / UBC 951)</name>
    <dbReference type="NCBI Taxonomy" id="1037660"/>
    <lineage>
        <taxon>Eukaryota</taxon>
        <taxon>Fungi</taxon>
        <taxon>Dikarya</taxon>
        <taxon>Basidiomycota</taxon>
        <taxon>Ustilaginomycotina</taxon>
        <taxon>Exobasidiomycetes</taxon>
        <taxon>Georgefischeriales</taxon>
        <taxon>Tilletiariaceae</taxon>
        <taxon>Tilletiaria</taxon>
    </lineage>
</organism>
<proteinExistence type="predicted"/>